<dbReference type="Proteomes" id="UP001634394">
    <property type="component" value="Unassembled WGS sequence"/>
</dbReference>
<keyword evidence="3 7" id="KW-0732">Signal</keyword>
<feature type="chain" id="PRO_5044762396" description="Peroxidase" evidence="7">
    <location>
        <begin position="21"/>
        <end position="728"/>
    </location>
</feature>
<dbReference type="PANTHER" id="PTHR11475">
    <property type="entry name" value="OXIDASE/PEROXIDASE"/>
    <property type="match status" value="1"/>
</dbReference>
<reference evidence="8 9" key="1">
    <citation type="submission" date="2024-11" db="EMBL/GenBank/DDBJ databases">
        <title>Chromosome-level genome assembly of the freshwater bivalve Anodonta woodiana.</title>
        <authorList>
            <person name="Chen X."/>
        </authorList>
    </citation>
    <scope>NUCLEOTIDE SEQUENCE [LARGE SCALE GENOMIC DNA]</scope>
    <source>
        <strain evidence="8">MN2024</strain>
        <tissue evidence="8">Gills</tissue>
    </source>
</reference>
<proteinExistence type="predicted"/>
<evidence type="ECO:0008006" key="10">
    <source>
        <dbReference type="Google" id="ProtNLM"/>
    </source>
</evidence>
<gene>
    <name evidence="8" type="ORF">ACJMK2_014223</name>
</gene>
<dbReference type="PRINTS" id="PR00457">
    <property type="entry name" value="ANPEROXIDASE"/>
</dbReference>
<evidence type="ECO:0000256" key="5">
    <source>
        <dbReference type="PIRSR" id="PIRSR619791-2"/>
    </source>
</evidence>
<keyword evidence="5" id="KW-0408">Iron</keyword>
<feature type="signal peptide" evidence="7">
    <location>
        <begin position="1"/>
        <end position="20"/>
    </location>
</feature>
<dbReference type="SUPFAM" id="SSF48113">
    <property type="entry name" value="Heme-dependent peroxidases"/>
    <property type="match status" value="1"/>
</dbReference>
<name>A0ABD3V001_SINWO</name>
<accession>A0ABD3V001</accession>
<keyword evidence="9" id="KW-1185">Reference proteome</keyword>
<dbReference type="Pfam" id="PF03098">
    <property type="entry name" value="An_peroxidase"/>
    <property type="match status" value="1"/>
</dbReference>
<dbReference type="InterPro" id="IPR037120">
    <property type="entry name" value="Haem_peroxidase_sf_animal"/>
</dbReference>
<dbReference type="InterPro" id="IPR019791">
    <property type="entry name" value="Haem_peroxidase_animal"/>
</dbReference>
<comment type="caution">
    <text evidence="8">The sequence shown here is derived from an EMBL/GenBank/DDBJ whole genome shotgun (WGS) entry which is preliminary data.</text>
</comment>
<evidence type="ECO:0000256" key="6">
    <source>
        <dbReference type="SAM" id="MobiDB-lite"/>
    </source>
</evidence>
<organism evidence="8 9">
    <name type="scientific">Sinanodonta woodiana</name>
    <name type="common">Chinese pond mussel</name>
    <name type="synonym">Anodonta woodiana</name>
    <dbReference type="NCBI Taxonomy" id="1069815"/>
    <lineage>
        <taxon>Eukaryota</taxon>
        <taxon>Metazoa</taxon>
        <taxon>Spiralia</taxon>
        <taxon>Lophotrochozoa</taxon>
        <taxon>Mollusca</taxon>
        <taxon>Bivalvia</taxon>
        <taxon>Autobranchia</taxon>
        <taxon>Heteroconchia</taxon>
        <taxon>Palaeoheterodonta</taxon>
        <taxon>Unionida</taxon>
        <taxon>Unionoidea</taxon>
        <taxon>Unionidae</taxon>
        <taxon>Unioninae</taxon>
        <taxon>Sinanodonta</taxon>
    </lineage>
</organism>
<feature type="compositionally biased region" description="Polar residues" evidence="6">
    <location>
        <begin position="164"/>
        <end position="183"/>
    </location>
</feature>
<evidence type="ECO:0000256" key="2">
    <source>
        <dbReference type="ARBA" id="ARBA00022525"/>
    </source>
</evidence>
<evidence type="ECO:0000313" key="9">
    <source>
        <dbReference type="Proteomes" id="UP001634394"/>
    </source>
</evidence>
<keyword evidence="2" id="KW-0964">Secreted</keyword>
<evidence type="ECO:0000256" key="3">
    <source>
        <dbReference type="ARBA" id="ARBA00022729"/>
    </source>
</evidence>
<evidence type="ECO:0000313" key="8">
    <source>
        <dbReference type="EMBL" id="KAL3854991.1"/>
    </source>
</evidence>
<dbReference type="Gene3D" id="1.10.640.10">
    <property type="entry name" value="Haem peroxidase domain superfamily, animal type"/>
    <property type="match status" value="1"/>
</dbReference>
<evidence type="ECO:0000256" key="4">
    <source>
        <dbReference type="ARBA" id="ARBA00023180"/>
    </source>
</evidence>
<dbReference type="PANTHER" id="PTHR11475:SF4">
    <property type="entry name" value="CHORION PEROXIDASE"/>
    <property type="match status" value="1"/>
</dbReference>
<feature type="region of interest" description="Disordered" evidence="6">
    <location>
        <begin position="158"/>
        <end position="183"/>
    </location>
</feature>
<dbReference type="GO" id="GO:0005576">
    <property type="term" value="C:extracellular region"/>
    <property type="evidence" value="ECO:0007669"/>
    <property type="project" value="UniProtKB-SubCell"/>
</dbReference>
<comment type="subcellular location">
    <subcellularLocation>
        <location evidence="1">Secreted</location>
    </subcellularLocation>
</comment>
<evidence type="ECO:0000256" key="1">
    <source>
        <dbReference type="ARBA" id="ARBA00004613"/>
    </source>
</evidence>
<evidence type="ECO:0000256" key="7">
    <source>
        <dbReference type="SAM" id="SignalP"/>
    </source>
</evidence>
<dbReference type="EMBL" id="JBJQND010000014">
    <property type="protein sequence ID" value="KAL3854991.1"/>
    <property type="molecule type" value="Genomic_DNA"/>
</dbReference>
<dbReference type="FunFam" id="1.10.640.10:FF:000003">
    <property type="entry name" value="chorion peroxidase"/>
    <property type="match status" value="1"/>
</dbReference>
<feature type="binding site" description="axial binding residue" evidence="5">
    <location>
        <position position="448"/>
    </location>
    <ligand>
        <name>heme b</name>
        <dbReference type="ChEBI" id="CHEBI:60344"/>
    </ligand>
    <ligandPart>
        <name>Fe</name>
        <dbReference type="ChEBI" id="CHEBI:18248"/>
    </ligandPart>
</feature>
<keyword evidence="5" id="KW-0349">Heme</keyword>
<keyword evidence="5" id="KW-0479">Metal-binding</keyword>
<dbReference type="PROSITE" id="PS50292">
    <property type="entry name" value="PEROXIDASE_3"/>
    <property type="match status" value="1"/>
</dbReference>
<dbReference type="AlphaFoldDB" id="A0ABD3V001"/>
<protein>
    <recommendedName>
        <fullName evidence="10">Peroxidase</fullName>
    </recommendedName>
</protein>
<keyword evidence="4" id="KW-0325">Glycoprotein</keyword>
<dbReference type="InterPro" id="IPR010255">
    <property type="entry name" value="Haem_peroxidase_sf"/>
</dbReference>
<sequence length="728" mass="81095">MTSTLTFILAVSALACAVQGTYYYNSNFATNVIAAVKLALTRIALPTEDPTQLFQLFDSGKYNENNTGLVSKTLEILKKNYGYTDSQLNNIEYNETLYAIFQSRGICMVKNLDCTGQETSVYRTLDGSCNNLNHPEWGMAFRPQRRLLNPEYDDGVSKPRIRSVSGTGNLPNPRTVSNAVHSNKGLTTPLDNKISMHVFQWGQFLDHDIISTPVLTGVNGVDLSCCETNPLNVNTDTCATIYVPNGDGFFADGTCMNVARSVPALDGYCNTQSGPRQQLNKISSYIDGSNVYGSSAAELIKLRNPTSPEYMAVSDGNNLPPNNDTSACTLTVQGESCSIAGDSRVNVVPSLGSYHTLFVQEHNRIVNVLKGLGWTDPEELFQEARKINIAQIQHITYNEFLSWLLTRKVLLDNGLIITGARTSFFTGYDPTINTDISNDFGIAYRIGHTWIPSQMKLHTDFPETSDISDPDVKPIEDTYHNPHMLYMRGKTGASRMLKWMTESKCPRTDRLMEDGARNKLFLKNGVSFDLAALNINRGREHGIPPYWKYRRDLCGENIPDPSSWASLTWQDNVTLALLKSVYQSPMDIDLWTGIITEIPVLAVVGPTLNCIFLNQFRALRNGDRYWFERPEPEGFSLAKLTGIKQTSLSAVLCANVYDSSFLIPPNVFIPGDTKNDPVPCSQIPKLDLSPWSRSLKRNLNTKKADFENKMVHLLLEILKEGEAGDVMK</sequence>